<evidence type="ECO:0000313" key="5">
    <source>
        <dbReference type="Proteomes" id="UP000678393"/>
    </source>
</evidence>
<protein>
    <recommendedName>
        <fullName evidence="3">Piezo TM25-28 domain-containing protein</fullName>
    </recommendedName>
</protein>
<feature type="transmembrane region" description="Helical" evidence="2">
    <location>
        <begin position="12"/>
        <end position="30"/>
    </location>
</feature>
<keyword evidence="2" id="KW-1133">Transmembrane helix</keyword>
<dbReference type="OrthoDB" id="303066at2759"/>
<keyword evidence="1" id="KW-0175">Coiled coil</keyword>
<dbReference type="Proteomes" id="UP000678393">
    <property type="component" value="Unassembled WGS sequence"/>
</dbReference>
<dbReference type="GO" id="GO:0008381">
    <property type="term" value="F:mechanosensitive monoatomic ion channel activity"/>
    <property type="evidence" value="ECO:0007669"/>
    <property type="project" value="InterPro"/>
</dbReference>
<dbReference type="EMBL" id="CAJHNH020001324">
    <property type="protein sequence ID" value="CAG5122571.1"/>
    <property type="molecule type" value="Genomic_DNA"/>
</dbReference>
<accession>A0A8S3Z5V8</accession>
<feature type="non-terminal residue" evidence="4">
    <location>
        <position position="1"/>
    </location>
</feature>
<evidence type="ECO:0000256" key="2">
    <source>
        <dbReference type="SAM" id="Phobius"/>
    </source>
</evidence>
<evidence type="ECO:0000313" key="4">
    <source>
        <dbReference type="EMBL" id="CAG5122571.1"/>
    </source>
</evidence>
<feature type="transmembrane region" description="Helical" evidence="2">
    <location>
        <begin position="378"/>
        <end position="411"/>
    </location>
</feature>
<feature type="transmembrane region" description="Helical" evidence="2">
    <location>
        <begin position="210"/>
        <end position="237"/>
    </location>
</feature>
<dbReference type="Pfam" id="PF15917">
    <property type="entry name" value="Piezo_TM25-28"/>
    <property type="match status" value="1"/>
</dbReference>
<feature type="non-terminal residue" evidence="4">
    <location>
        <position position="614"/>
    </location>
</feature>
<feature type="transmembrane region" description="Helical" evidence="2">
    <location>
        <begin position="308"/>
        <end position="326"/>
    </location>
</feature>
<evidence type="ECO:0000256" key="1">
    <source>
        <dbReference type="SAM" id="Coils"/>
    </source>
</evidence>
<proteinExistence type="predicted"/>
<feature type="transmembrane region" description="Helical" evidence="2">
    <location>
        <begin position="42"/>
        <end position="66"/>
    </location>
</feature>
<dbReference type="AlphaFoldDB" id="A0A8S3Z5V8"/>
<organism evidence="4 5">
    <name type="scientific">Candidula unifasciata</name>
    <dbReference type="NCBI Taxonomy" id="100452"/>
    <lineage>
        <taxon>Eukaryota</taxon>
        <taxon>Metazoa</taxon>
        <taxon>Spiralia</taxon>
        <taxon>Lophotrochozoa</taxon>
        <taxon>Mollusca</taxon>
        <taxon>Gastropoda</taxon>
        <taxon>Heterobranchia</taxon>
        <taxon>Euthyneura</taxon>
        <taxon>Panpulmonata</taxon>
        <taxon>Eupulmonata</taxon>
        <taxon>Stylommatophora</taxon>
        <taxon>Helicina</taxon>
        <taxon>Helicoidea</taxon>
        <taxon>Geomitridae</taxon>
        <taxon>Candidula</taxon>
    </lineage>
</organism>
<dbReference type="PANTHER" id="PTHR47049:SF2">
    <property type="entry name" value="PIEZO-TYPE MECHANOSENSITIVE ION CHANNEL HOMOLOG"/>
    <property type="match status" value="1"/>
</dbReference>
<keyword evidence="2" id="KW-0472">Membrane</keyword>
<feature type="transmembrane region" description="Helical" evidence="2">
    <location>
        <begin position="423"/>
        <end position="444"/>
    </location>
</feature>
<keyword evidence="2" id="KW-0812">Transmembrane</keyword>
<evidence type="ECO:0000259" key="3">
    <source>
        <dbReference type="Pfam" id="PF15917"/>
    </source>
</evidence>
<feature type="domain" description="Piezo TM25-28" evidence="3">
    <location>
        <begin position="357"/>
        <end position="581"/>
    </location>
</feature>
<feature type="transmembrane region" description="Helical" evidence="2">
    <location>
        <begin position="249"/>
        <end position="269"/>
    </location>
</feature>
<reference evidence="4" key="1">
    <citation type="submission" date="2021-04" db="EMBL/GenBank/DDBJ databases">
        <authorList>
            <consortium name="Molecular Ecology Group"/>
        </authorList>
    </citation>
    <scope>NUCLEOTIDE SEQUENCE</scope>
</reference>
<dbReference type="PANTHER" id="PTHR47049">
    <property type="entry name" value="PIEZO-TYPE MECHANOSENSITIVE ION CHANNEL HOMOLOG"/>
    <property type="match status" value="1"/>
</dbReference>
<comment type="caution">
    <text evidence="4">The sequence shown here is derived from an EMBL/GenBank/DDBJ whole genome shotgun (WGS) entry which is preliminary data.</text>
</comment>
<dbReference type="InterPro" id="IPR027272">
    <property type="entry name" value="Piezo"/>
</dbReference>
<sequence length="614" mass="71933">TGSMHTWIRRKSLRISEVWSGFVVYLWRLGQIHIYKVMTFTVIVVAVSEVSALTAVYVFLIALLMPIPHTSRLLGQLLLLWTAVIILVKMVFELNITDPYFWSTTCYWGNESVKLNLKENSAWLGFKTYKPEVMSVHRYLGLYMLVVALIVFDSIIRYHQKQYYAKPGVRRPKKGILFPKIRRFDADKNVVSCIKYFANYFFYKFGLECCYIMTAIVVMFRVDFIAVIYIFIVAVLLMLSRRTVAKLWVLYKLTLSLILAVEFLLVLGFPKGSCIRYPWSEDTGISKNLRHWLYLPAYYDRPKSNKLIVDYAQLLFVSLQAFVFNIESKYESMEDYGGGDNADILEDVEMNLPIPYKDFTLEQKSAIETIKFNVFENMYWVTMAIIFITGATRINVFSFFYVMAVFIFMWFGKQVYVKPLRKLLRMWNFLIAYCILVLFLKTLLQLVGCVYVNTLVNKHQCWIVQLFGVQCLLSDNVIGNSKCVVEHDDAGLAWDVVCLTFLLMQRRIYSSHYFRHTSETIQAQNNLVAKGAEIINRILIRQVHKRNEEERQLLMKIKQQMRDLKTKQAKLKKDYHEPEEHFQAIRAGDYYLLEYDQNEPQKSAVPPQAESKVD</sequence>
<name>A0A8S3Z5V8_9EUPU</name>
<gene>
    <name evidence="4" type="ORF">CUNI_LOCUS8129</name>
</gene>
<feature type="transmembrane region" description="Helical" evidence="2">
    <location>
        <begin position="136"/>
        <end position="156"/>
    </location>
</feature>
<dbReference type="GO" id="GO:0016020">
    <property type="term" value="C:membrane"/>
    <property type="evidence" value="ECO:0007669"/>
    <property type="project" value="InterPro"/>
</dbReference>
<keyword evidence="5" id="KW-1185">Reference proteome</keyword>
<dbReference type="InterPro" id="IPR031805">
    <property type="entry name" value="Piezo_TM25-28"/>
</dbReference>
<feature type="coiled-coil region" evidence="1">
    <location>
        <begin position="540"/>
        <end position="574"/>
    </location>
</feature>
<feature type="transmembrane region" description="Helical" evidence="2">
    <location>
        <begin position="73"/>
        <end position="92"/>
    </location>
</feature>